<dbReference type="AlphaFoldDB" id="A0A7X5Y2E7"/>
<evidence type="ECO:0000313" key="2">
    <source>
        <dbReference type="Proteomes" id="UP000531251"/>
    </source>
</evidence>
<accession>A0A7X5Y2E7</accession>
<sequence>MIAIARSSDARIPVTTISSPCPLSCGTAALATLSVCACAIVGKTMQAATAIMEAERDHIVERDTLFMSPPLPTLFVGNRFCCERPDAFATAVSLPSVATLSMFETRSCPTGLILSAGVFSMLQPVISFHPCNKLASFIAAQQAVGLKRVTSAAAGRAALFRAR</sequence>
<name>A0A7X5Y2E7_9SPHN</name>
<dbReference type="EMBL" id="JAATJB010000014">
    <property type="protein sequence ID" value="NJB99370.1"/>
    <property type="molecule type" value="Genomic_DNA"/>
</dbReference>
<protein>
    <submittedName>
        <fullName evidence="1">Uncharacterized protein</fullName>
    </submittedName>
</protein>
<keyword evidence="2" id="KW-1185">Reference proteome</keyword>
<gene>
    <name evidence="1" type="ORF">GGR89_003711</name>
</gene>
<organism evidence="1 2">
    <name type="scientific">Sphingomonas trueperi</name>
    <dbReference type="NCBI Taxonomy" id="53317"/>
    <lineage>
        <taxon>Bacteria</taxon>
        <taxon>Pseudomonadati</taxon>
        <taxon>Pseudomonadota</taxon>
        <taxon>Alphaproteobacteria</taxon>
        <taxon>Sphingomonadales</taxon>
        <taxon>Sphingomonadaceae</taxon>
        <taxon>Sphingomonas</taxon>
    </lineage>
</organism>
<proteinExistence type="predicted"/>
<dbReference type="Proteomes" id="UP000531251">
    <property type="component" value="Unassembled WGS sequence"/>
</dbReference>
<evidence type="ECO:0000313" key="1">
    <source>
        <dbReference type="EMBL" id="NJB99370.1"/>
    </source>
</evidence>
<comment type="caution">
    <text evidence="1">The sequence shown here is derived from an EMBL/GenBank/DDBJ whole genome shotgun (WGS) entry which is preliminary data.</text>
</comment>
<reference evidence="1 2" key="1">
    <citation type="submission" date="2020-03" db="EMBL/GenBank/DDBJ databases">
        <title>Genomic Encyclopedia of Type Strains, Phase IV (KMG-IV): sequencing the most valuable type-strain genomes for metagenomic binning, comparative biology and taxonomic classification.</title>
        <authorList>
            <person name="Goeker M."/>
        </authorList>
    </citation>
    <scope>NUCLEOTIDE SEQUENCE [LARGE SCALE GENOMIC DNA]</scope>
    <source>
        <strain evidence="1 2">DSM 7225</strain>
    </source>
</reference>
<dbReference type="RefSeq" id="WP_241217891.1">
    <property type="nucleotide sequence ID" value="NZ_BAAADY010000016.1"/>
</dbReference>